<dbReference type="EMBL" id="UYRR01033304">
    <property type="protein sequence ID" value="VDK58406.1"/>
    <property type="molecule type" value="Genomic_DNA"/>
</dbReference>
<keyword evidence="1" id="KW-0812">Transmembrane</keyword>
<organism evidence="4">
    <name type="scientific">Anisakis simplex</name>
    <name type="common">Herring worm</name>
    <dbReference type="NCBI Taxonomy" id="6269"/>
    <lineage>
        <taxon>Eukaryota</taxon>
        <taxon>Metazoa</taxon>
        <taxon>Ecdysozoa</taxon>
        <taxon>Nematoda</taxon>
        <taxon>Chromadorea</taxon>
        <taxon>Rhabditida</taxon>
        <taxon>Spirurina</taxon>
        <taxon>Ascaridomorpha</taxon>
        <taxon>Ascaridoidea</taxon>
        <taxon>Anisakidae</taxon>
        <taxon>Anisakis</taxon>
        <taxon>Anisakis simplex complex</taxon>
    </lineage>
</organism>
<evidence type="ECO:0000313" key="3">
    <source>
        <dbReference type="Proteomes" id="UP000267096"/>
    </source>
</evidence>
<keyword evidence="1" id="KW-1133">Transmembrane helix</keyword>
<dbReference type="Proteomes" id="UP000267096">
    <property type="component" value="Unassembled WGS sequence"/>
</dbReference>
<gene>
    <name evidence="2" type="ORF">ASIM_LOCUS16672</name>
</gene>
<dbReference type="InterPro" id="IPR019425">
    <property type="entry name" value="7TM_GPCR_serpentine_rcpt_Srt"/>
</dbReference>
<dbReference type="WBParaSite" id="ASIM_0001726501-mRNA-1">
    <property type="protein sequence ID" value="ASIM_0001726501-mRNA-1"/>
    <property type="gene ID" value="ASIM_0001726501"/>
</dbReference>
<dbReference type="AlphaFoldDB" id="A0A0M3K8H4"/>
<sequence length="201" mass="22956">MRATYSATYFLGYITMHHSFRFIDLCDHHFTSLTLLTIFLNTDSERAADISRDPSSKPSDLAVKILRQESDSRGGSYKIMFHLGIADIIQMLCFTPTWLCYFIGIDSIPYTLNKIIGSLLNAQWMNAVNLMTVLAINRLSIVVIGKKAELFFDGVGLNVTFLIAAQFIFIICSRYQIRDPQSRRCIFTVYAEFFSLEEDCI</sequence>
<evidence type="ECO:0000313" key="2">
    <source>
        <dbReference type="EMBL" id="VDK58406.1"/>
    </source>
</evidence>
<dbReference type="SUPFAM" id="SSF81321">
    <property type="entry name" value="Family A G protein-coupled receptor-like"/>
    <property type="match status" value="1"/>
</dbReference>
<keyword evidence="3" id="KW-1185">Reference proteome</keyword>
<name>A0A0M3K8H4_ANISI</name>
<proteinExistence type="predicted"/>
<accession>A0A0M3K8H4</accession>
<evidence type="ECO:0000256" key="1">
    <source>
        <dbReference type="SAM" id="Phobius"/>
    </source>
</evidence>
<dbReference type="Pfam" id="PF10321">
    <property type="entry name" value="7TM_GPCR_Srt"/>
    <property type="match status" value="1"/>
</dbReference>
<dbReference type="OrthoDB" id="5802741at2759"/>
<feature type="transmembrane region" description="Helical" evidence="1">
    <location>
        <begin position="79"/>
        <end position="103"/>
    </location>
</feature>
<reference evidence="2 3" key="2">
    <citation type="submission" date="2018-11" db="EMBL/GenBank/DDBJ databases">
        <authorList>
            <consortium name="Pathogen Informatics"/>
        </authorList>
    </citation>
    <scope>NUCLEOTIDE SEQUENCE [LARGE SCALE GENOMIC DNA]</scope>
</reference>
<keyword evidence="1" id="KW-0472">Membrane</keyword>
<evidence type="ECO:0000313" key="4">
    <source>
        <dbReference type="WBParaSite" id="ASIM_0001726501-mRNA-1"/>
    </source>
</evidence>
<protein>
    <submittedName>
        <fullName evidence="4">Solute carrier family 40 protein</fullName>
    </submittedName>
</protein>
<feature type="transmembrane region" description="Helical" evidence="1">
    <location>
        <begin position="150"/>
        <end position="172"/>
    </location>
</feature>
<feature type="transmembrane region" description="Helical" evidence="1">
    <location>
        <begin position="124"/>
        <end position="144"/>
    </location>
</feature>
<reference evidence="4" key="1">
    <citation type="submission" date="2017-02" db="UniProtKB">
        <authorList>
            <consortium name="WormBaseParasite"/>
        </authorList>
    </citation>
    <scope>IDENTIFICATION</scope>
</reference>